<evidence type="ECO:0000256" key="7">
    <source>
        <dbReference type="SAM" id="Coils"/>
    </source>
</evidence>
<dbReference type="GO" id="GO:0046872">
    <property type="term" value="F:metal ion binding"/>
    <property type="evidence" value="ECO:0007669"/>
    <property type="project" value="UniProtKB-KW"/>
</dbReference>
<comment type="function">
    <text evidence="6">GTPase that associates with the 50S ribosomal subunit and may have a role during protein synthesis or ribosome biogenesis.</text>
</comment>
<dbReference type="RefSeq" id="WP_211197563.1">
    <property type="nucleotide sequence ID" value="NZ_CBXV010000001.1"/>
</dbReference>
<evidence type="ECO:0000256" key="5">
    <source>
        <dbReference type="ARBA" id="ARBA00023134"/>
    </source>
</evidence>
<dbReference type="Gene3D" id="6.10.250.2860">
    <property type="match status" value="1"/>
</dbReference>
<dbReference type="FunFam" id="3.40.50.11060:FF:000001">
    <property type="entry name" value="GTPase HflX"/>
    <property type="match status" value="1"/>
</dbReference>
<proteinExistence type="inferred from homology"/>
<dbReference type="InterPro" id="IPR027417">
    <property type="entry name" value="P-loop_NTPase"/>
</dbReference>
<evidence type="ECO:0000259" key="8">
    <source>
        <dbReference type="PROSITE" id="PS51705"/>
    </source>
</evidence>
<keyword evidence="4" id="KW-0460">Magnesium</keyword>
<dbReference type="CDD" id="cd01878">
    <property type="entry name" value="HflX"/>
    <property type="match status" value="1"/>
</dbReference>
<dbReference type="GO" id="GO:0043022">
    <property type="term" value="F:ribosome binding"/>
    <property type="evidence" value="ECO:0007669"/>
    <property type="project" value="TreeGrafter"/>
</dbReference>
<organism evidence="9 10">
    <name type="scientific">Pyrinomonas methylaliphatogenes</name>
    <dbReference type="NCBI Taxonomy" id="454194"/>
    <lineage>
        <taxon>Bacteria</taxon>
        <taxon>Pseudomonadati</taxon>
        <taxon>Acidobacteriota</taxon>
        <taxon>Blastocatellia</taxon>
        <taxon>Blastocatellales</taxon>
        <taxon>Pyrinomonadaceae</taxon>
        <taxon>Pyrinomonas</taxon>
    </lineage>
</organism>
<protein>
    <recommendedName>
        <fullName evidence="6">GTPase HflX</fullName>
    </recommendedName>
    <alternativeName>
        <fullName evidence="6">GTP-binding protein HflX</fullName>
    </alternativeName>
</protein>
<keyword evidence="10" id="KW-1185">Reference proteome</keyword>
<dbReference type="SUPFAM" id="SSF52540">
    <property type="entry name" value="P-loop containing nucleoside triphosphate hydrolases"/>
    <property type="match status" value="1"/>
</dbReference>
<dbReference type="NCBIfam" id="TIGR03156">
    <property type="entry name" value="GTP_HflX"/>
    <property type="match status" value="1"/>
</dbReference>
<gene>
    <name evidence="6" type="primary">hflX</name>
    <name evidence="9" type="ORF">PYK22_00098</name>
</gene>
<dbReference type="InterPro" id="IPR025121">
    <property type="entry name" value="GTPase_HflX_N"/>
</dbReference>
<evidence type="ECO:0000256" key="2">
    <source>
        <dbReference type="ARBA" id="ARBA00022723"/>
    </source>
</evidence>
<dbReference type="InterPro" id="IPR032305">
    <property type="entry name" value="GTP-bd_M"/>
</dbReference>
<dbReference type="InterPro" id="IPR042108">
    <property type="entry name" value="GTPase_HflX_N_sf"/>
</dbReference>
<dbReference type="GO" id="GO:0005737">
    <property type="term" value="C:cytoplasm"/>
    <property type="evidence" value="ECO:0007669"/>
    <property type="project" value="UniProtKB-SubCell"/>
</dbReference>
<name>A0A0B6WT01_9BACT</name>
<dbReference type="Pfam" id="PF13167">
    <property type="entry name" value="GTP-bdg_N"/>
    <property type="match status" value="1"/>
</dbReference>
<dbReference type="InterPro" id="IPR016496">
    <property type="entry name" value="GTPase_HflX"/>
</dbReference>
<evidence type="ECO:0000256" key="6">
    <source>
        <dbReference type="HAMAP-Rule" id="MF_00900"/>
    </source>
</evidence>
<evidence type="ECO:0000256" key="3">
    <source>
        <dbReference type="ARBA" id="ARBA00022741"/>
    </source>
</evidence>
<dbReference type="GO" id="GO:0003924">
    <property type="term" value="F:GTPase activity"/>
    <property type="evidence" value="ECO:0007669"/>
    <property type="project" value="UniProtKB-UniRule"/>
</dbReference>
<comment type="similarity">
    <text evidence="6">Belongs to the TRAFAC class OBG-HflX-like GTPase superfamily. HflX GTPase family.</text>
</comment>
<feature type="domain" description="Hflx-type G" evidence="8">
    <location>
        <begin position="412"/>
        <end position="582"/>
    </location>
</feature>
<comment type="subunit">
    <text evidence="6">Monomer. Associates with the 50S ribosomal subunit.</text>
</comment>
<dbReference type="AlphaFoldDB" id="A0A0B6WT01"/>
<evidence type="ECO:0000256" key="4">
    <source>
        <dbReference type="ARBA" id="ARBA00022842"/>
    </source>
</evidence>
<dbReference type="Gene3D" id="3.40.50.300">
    <property type="entry name" value="P-loop containing nucleotide triphosphate hydrolases"/>
    <property type="match status" value="1"/>
</dbReference>
<dbReference type="Gene3D" id="3.40.50.11060">
    <property type="entry name" value="GTPase HflX, N-terminal domain"/>
    <property type="match status" value="1"/>
</dbReference>
<dbReference type="EMBL" id="CBXV010000001">
    <property type="protein sequence ID" value="CDM64106.1"/>
    <property type="molecule type" value="Genomic_DNA"/>
</dbReference>
<dbReference type="Proteomes" id="UP000031518">
    <property type="component" value="Unassembled WGS sequence"/>
</dbReference>
<evidence type="ECO:0000256" key="1">
    <source>
        <dbReference type="ARBA" id="ARBA00022490"/>
    </source>
</evidence>
<dbReference type="GO" id="GO:0005525">
    <property type="term" value="F:GTP binding"/>
    <property type="evidence" value="ECO:0007669"/>
    <property type="project" value="UniProtKB-UniRule"/>
</dbReference>
<feature type="coiled-coil region" evidence="7">
    <location>
        <begin position="371"/>
        <end position="405"/>
    </location>
</feature>
<dbReference type="InterPro" id="IPR006073">
    <property type="entry name" value="GTP-bd"/>
</dbReference>
<keyword evidence="1 6" id="KW-0963">Cytoplasm</keyword>
<comment type="subcellular location">
    <subcellularLocation>
        <location evidence="6">Cytoplasm</location>
    </subcellularLocation>
    <text evidence="6">May associate with membranes.</text>
</comment>
<dbReference type="HAMAP" id="MF_00900">
    <property type="entry name" value="GTPase_HflX"/>
    <property type="match status" value="1"/>
</dbReference>
<dbReference type="PANTHER" id="PTHR10229">
    <property type="entry name" value="GTP-BINDING PROTEIN HFLX"/>
    <property type="match status" value="1"/>
</dbReference>
<dbReference type="PROSITE" id="PS51705">
    <property type="entry name" value="G_HFLX"/>
    <property type="match status" value="1"/>
</dbReference>
<dbReference type="Pfam" id="PF01926">
    <property type="entry name" value="MMR_HSR1"/>
    <property type="match status" value="1"/>
</dbReference>
<keyword evidence="5 6" id="KW-0342">GTP-binding</keyword>
<evidence type="ECO:0000313" key="10">
    <source>
        <dbReference type="Proteomes" id="UP000031518"/>
    </source>
</evidence>
<dbReference type="PANTHER" id="PTHR10229:SF0">
    <property type="entry name" value="GTP-BINDING PROTEIN 6-RELATED"/>
    <property type="match status" value="1"/>
</dbReference>
<reference evidence="9 10" key="2">
    <citation type="submission" date="2015-01" db="EMBL/GenBank/DDBJ databases">
        <title>Complete genome sequence of Pyrinomonas methylaliphatogenes type strain K22T.</title>
        <authorList>
            <person name="Lee K.C.Y."/>
            <person name="Power J.F."/>
            <person name="Dunfield P.F."/>
            <person name="Morgan X.C."/>
            <person name="Huttenhower C."/>
            <person name="Stott M.B."/>
        </authorList>
    </citation>
    <scope>NUCLEOTIDE SEQUENCE [LARGE SCALE GENOMIC DNA]</scope>
    <source>
        <strain evidence="9 10">K22</strain>
    </source>
</reference>
<keyword evidence="2" id="KW-0479">Metal-binding</keyword>
<reference evidence="9 10" key="1">
    <citation type="submission" date="2013-12" db="EMBL/GenBank/DDBJ databases">
        <authorList>
            <person name="Stott M."/>
        </authorList>
    </citation>
    <scope>NUCLEOTIDE SEQUENCE [LARGE SCALE GENOMIC DNA]</scope>
    <source>
        <strain evidence="9 10">K22</strain>
    </source>
</reference>
<sequence length="601" mass="67327">MRISAPAVCCAGGCGSGSSFFLGGSTISQIYGHTGGLKPSQQRRVAKLYERRVAPQQIVTPELARQLAELSHETRRQIGVLVDRKGRVEYVIVGDAHRIELPDFRRMRTSPERFRGLRCIHTHLHAEPLTQDDLTDLALLRLDLMAAIVVDGQTGLPTVVYAAHLLPATAHQLREAHRSPYVFLEPRPPSQLNLDFLALISSLEEEMARNRRAARQAGTEERAILIGVTTGPLSEAEESMAELRELAASANIAVLDCVIQRRSAIDPHTVLGRGKLEEVLIRAMQLGADLIIFDRELQPAQVRSISEATDLKVIDRAQLILDIFAQRAQSREGKIQVELAQLRYRLPRLVVGQDSAFSRLAGGIGGRGPGETKLETDRRRVRDRINRLEREIELLRERRQERRKQRIRRHRPIVSLVGYTNAGKSTLLNALTASDVHVERRMFATLDPTARRLRLPREREVIINDTVGFIRDLPPDLIAAFRATLEEIRDSDLLLHVVDVSDEGWPRRFEAVERILRELGFATIPRLTVFNKTDLVDPASIAAAERQIEACGVRAHVFVSAIDRKTLDPLLARLDEALAHEDSLCGQPDWSAAELAAMRKI</sequence>
<evidence type="ECO:0000313" key="9">
    <source>
        <dbReference type="EMBL" id="CDM64106.1"/>
    </source>
</evidence>
<keyword evidence="7" id="KW-0175">Coiled coil</keyword>
<dbReference type="Pfam" id="PF16360">
    <property type="entry name" value="GTP-bdg_M"/>
    <property type="match status" value="1"/>
</dbReference>
<feature type="coiled-coil region" evidence="7">
    <location>
        <begin position="200"/>
        <end position="253"/>
    </location>
</feature>
<dbReference type="STRING" id="454194.PYK22_00098"/>
<dbReference type="PRINTS" id="PR00326">
    <property type="entry name" value="GTP1OBG"/>
</dbReference>
<keyword evidence="3 6" id="KW-0547">Nucleotide-binding</keyword>
<dbReference type="InterPro" id="IPR030394">
    <property type="entry name" value="G_HFLX_dom"/>
</dbReference>
<accession>A0A0B6WT01</accession>